<dbReference type="AlphaFoldDB" id="A0A9P6N8I3"/>
<evidence type="ECO:0000313" key="1">
    <source>
        <dbReference type="EMBL" id="KAG0139712.1"/>
    </source>
</evidence>
<comment type="caution">
    <text evidence="1">The sequence shown here is derived from an EMBL/GenBank/DDBJ whole genome shotgun (WGS) entry which is preliminary data.</text>
</comment>
<name>A0A9P6N8I3_9BASI</name>
<reference evidence="1" key="1">
    <citation type="submission" date="2013-11" db="EMBL/GenBank/DDBJ databases">
        <title>Genome sequence of the fusiform rust pathogen reveals effectors for host alternation and coevolution with pine.</title>
        <authorList>
            <consortium name="DOE Joint Genome Institute"/>
            <person name="Smith K."/>
            <person name="Pendleton A."/>
            <person name="Kubisiak T."/>
            <person name="Anderson C."/>
            <person name="Salamov A."/>
            <person name="Aerts A."/>
            <person name="Riley R."/>
            <person name="Clum A."/>
            <person name="Lindquist E."/>
            <person name="Ence D."/>
            <person name="Campbell M."/>
            <person name="Kronenberg Z."/>
            <person name="Feau N."/>
            <person name="Dhillon B."/>
            <person name="Hamelin R."/>
            <person name="Burleigh J."/>
            <person name="Smith J."/>
            <person name="Yandell M."/>
            <person name="Nelson C."/>
            <person name="Grigoriev I."/>
            <person name="Davis J."/>
        </authorList>
    </citation>
    <scope>NUCLEOTIDE SEQUENCE</scope>
    <source>
        <strain evidence="1">G11</strain>
    </source>
</reference>
<evidence type="ECO:0000313" key="2">
    <source>
        <dbReference type="Proteomes" id="UP000886653"/>
    </source>
</evidence>
<keyword evidence="2" id="KW-1185">Reference proteome</keyword>
<organism evidence="1 2">
    <name type="scientific">Cronartium quercuum f. sp. fusiforme G11</name>
    <dbReference type="NCBI Taxonomy" id="708437"/>
    <lineage>
        <taxon>Eukaryota</taxon>
        <taxon>Fungi</taxon>
        <taxon>Dikarya</taxon>
        <taxon>Basidiomycota</taxon>
        <taxon>Pucciniomycotina</taxon>
        <taxon>Pucciniomycetes</taxon>
        <taxon>Pucciniales</taxon>
        <taxon>Coleosporiaceae</taxon>
        <taxon>Cronartium</taxon>
    </lineage>
</organism>
<dbReference type="Proteomes" id="UP000886653">
    <property type="component" value="Unassembled WGS sequence"/>
</dbReference>
<sequence>MTQQDRPCDFRLSLCPTFDHIFAKNPSAVLFFSDTSEPEPLRCGAILCVPEQHTIMKLFSSRLMVLLSLGNVILLLDKVDGTIPRVLTSEPIPTHSGSLVETNELTQPLSFTIDGSKNDGHVDFNSRLSSSISKVIKSNEVKEGSAGPERARPDDLKLSDIPSLATRHSVSRPNSLGSVFELFESTPSSKGSNFPDTPSQEQLQMIEKIKNDGSYQGIRTRIFFEILNDPLLYKEGLPMEQYFRAWNALNLFAIDHKNFGESENVILTLLGSEVYHKKLHQLESGSSDFFTWIFALFEYHVIRHKSSDISEEIWTQVSSVSVGDFFVIQRYLRSRYPTSYGKVTDHLDKIFQNSGERSPVNHRAPLINLEIKHLDESLTKALTEVESDSNDNKPIIEAMAIVDQFETSAASWDDYDPALNKVLKEKCENLKTSLKLRFTRHFERVSTEPTKEEAEALESFLKSLYQQSPVTLKNIFSQMSHTERRAIQQTISQIKAHLDPKIPVQKLSTPMSIAEERRFPSTFLTNEKEMDQSVETNGPQVLHQVKNIFEAIGENEKNIQSLLDLIETHLVSILGLSQTSYERFNYISPYQALQFSSVLDGYKDVIPQVMPFIRSRLSGRLGNDECDRKFAVLIRSHFEGERIEKWRKYQEEAIKKLLESPEINEGFLHVLRLGSILKLHEHFPTFKDAPEDEWFRMEEAEVKVNKEMWKGVGEVLGVEQVNALKHRLRFVTQSGKSLNRWKNNEPKDWLCHDLDFEMLTEFTDYLQVGEKEYPSGKALKENLGPKRTRILGRLAKKNGKDRSDRWSARIPEHLDRSLKPWFHSIEEDWMRNALGDCKRDGIFWEYDHRVLILESTFAPWEHSGPVDYDRIISQTRVKPHRDFML</sequence>
<accession>A0A9P6N8I3</accession>
<proteinExistence type="predicted"/>
<gene>
    <name evidence="1" type="ORF">CROQUDRAFT_101151</name>
</gene>
<protein>
    <submittedName>
        <fullName evidence="1">Uncharacterized protein</fullName>
    </submittedName>
</protein>
<dbReference type="EMBL" id="MU167533">
    <property type="protein sequence ID" value="KAG0139712.1"/>
    <property type="molecule type" value="Genomic_DNA"/>
</dbReference>